<evidence type="ECO:0000259" key="1">
    <source>
        <dbReference type="Pfam" id="PF12680"/>
    </source>
</evidence>
<dbReference type="InterPro" id="IPR037401">
    <property type="entry name" value="SnoaL-like"/>
</dbReference>
<dbReference type="Proteomes" id="UP000580861">
    <property type="component" value="Unassembled WGS sequence"/>
</dbReference>
<evidence type="ECO:0000313" key="2">
    <source>
        <dbReference type="EMBL" id="MBB5857525.1"/>
    </source>
</evidence>
<sequence length="138" mass="15419">MTANLEIDLENPDLTADPEIQNEVFMRAFNSGDGNIFNRLYREDAISNLSGGPLRGEERKQFIVDFIAKKPHLKSTVRSAWVAGDVSLVIVDFDLEVETEPGKRVTLHGSCTDVMRRGDDGKWAMVIDRPIADDMPQA</sequence>
<dbReference type="InterPro" id="IPR032710">
    <property type="entry name" value="NTF2-like_dom_sf"/>
</dbReference>
<comment type="caution">
    <text evidence="2">The sequence shown here is derived from an EMBL/GenBank/DDBJ whole genome shotgun (WGS) entry which is preliminary data.</text>
</comment>
<proteinExistence type="predicted"/>
<keyword evidence="3" id="KW-1185">Reference proteome</keyword>
<dbReference type="Gene3D" id="3.10.450.50">
    <property type="match status" value="1"/>
</dbReference>
<dbReference type="GO" id="GO:0016853">
    <property type="term" value="F:isomerase activity"/>
    <property type="evidence" value="ECO:0007669"/>
    <property type="project" value="UniProtKB-KW"/>
</dbReference>
<keyword evidence="2" id="KW-0413">Isomerase</keyword>
<protein>
    <submittedName>
        <fullName evidence="2">Ketosteroid isomerase-like protein</fullName>
    </submittedName>
</protein>
<dbReference type="EMBL" id="JACHMX010000001">
    <property type="protein sequence ID" value="MBB5857525.1"/>
    <property type="molecule type" value="Genomic_DNA"/>
</dbReference>
<name>A0A841BFF9_9PSEU</name>
<reference evidence="2 3" key="1">
    <citation type="submission" date="2020-08" db="EMBL/GenBank/DDBJ databases">
        <title>Sequencing the genomes of 1000 actinobacteria strains.</title>
        <authorList>
            <person name="Klenk H.-P."/>
        </authorList>
    </citation>
    <scope>NUCLEOTIDE SEQUENCE [LARGE SCALE GENOMIC DNA]</scope>
    <source>
        <strain evidence="2 3">DSM 45272</strain>
    </source>
</reference>
<feature type="domain" description="SnoaL-like" evidence="1">
    <location>
        <begin position="25"/>
        <end position="124"/>
    </location>
</feature>
<organism evidence="2 3">
    <name type="scientific">Amycolatopsis umgeniensis</name>
    <dbReference type="NCBI Taxonomy" id="336628"/>
    <lineage>
        <taxon>Bacteria</taxon>
        <taxon>Bacillati</taxon>
        <taxon>Actinomycetota</taxon>
        <taxon>Actinomycetes</taxon>
        <taxon>Pseudonocardiales</taxon>
        <taxon>Pseudonocardiaceae</taxon>
        <taxon>Amycolatopsis</taxon>
    </lineage>
</organism>
<dbReference type="AlphaFoldDB" id="A0A841BFF9"/>
<evidence type="ECO:0000313" key="3">
    <source>
        <dbReference type="Proteomes" id="UP000580861"/>
    </source>
</evidence>
<dbReference type="SUPFAM" id="SSF54427">
    <property type="entry name" value="NTF2-like"/>
    <property type="match status" value="1"/>
</dbReference>
<accession>A0A841BFF9</accession>
<dbReference type="Pfam" id="PF12680">
    <property type="entry name" value="SnoaL_2"/>
    <property type="match status" value="1"/>
</dbReference>
<dbReference type="RefSeq" id="WP_184903719.1">
    <property type="nucleotide sequence ID" value="NZ_JACHMX010000001.1"/>
</dbReference>
<gene>
    <name evidence="2" type="ORF">HDA45_007612</name>
</gene>